<dbReference type="Pfam" id="PF00903">
    <property type="entry name" value="Glyoxalase"/>
    <property type="match status" value="1"/>
</dbReference>
<feature type="domain" description="Glyoxalase/fosfomycin resistance/dioxygenase" evidence="1">
    <location>
        <begin position="11"/>
        <end position="197"/>
    </location>
</feature>
<dbReference type="PANTHER" id="PTHR33993">
    <property type="entry name" value="GLYOXALASE-RELATED"/>
    <property type="match status" value="1"/>
</dbReference>
<gene>
    <name evidence="2" type="ORF">CLV43_11510</name>
</gene>
<keyword evidence="3" id="KW-1185">Reference proteome</keyword>
<name>A0A2T0SMU8_9PSEU</name>
<organism evidence="2 3">
    <name type="scientific">Umezawaea tangerina</name>
    <dbReference type="NCBI Taxonomy" id="84725"/>
    <lineage>
        <taxon>Bacteria</taxon>
        <taxon>Bacillati</taxon>
        <taxon>Actinomycetota</taxon>
        <taxon>Actinomycetes</taxon>
        <taxon>Pseudonocardiales</taxon>
        <taxon>Pseudonocardiaceae</taxon>
        <taxon>Umezawaea</taxon>
    </lineage>
</organism>
<dbReference type="EMBL" id="PVTF01000015">
    <property type="protein sequence ID" value="PRY34734.1"/>
    <property type="molecule type" value="Genomic_DNA"/>
</dbReference>
<evidence type="ECO:0000313" key="3">
    <source>
        <dbReference type="Proteomes" id="UP000239494"/>
    </source>
</evidence>
<proteinExistence type="predicted"/>
<dbReference type="SUPFAM" id="SSF54593">
    <property type="entry name" value="Glyoxalase/Bleomycin resistance protein/Dihydroxybiphenyl dioxygenase"/>
    <property type="match status" value="1"/>
</dbReference>
<comment type="caution">
    <text evidence="2">The sequence shown here is derived from an EMBL/GenBank/DDBJ whole genome shotgun (WGS) entry which is preliminary data.</text>
</comment>
<dbReference type="Proteomes" id="UP000239494">
    <property type="component" value="Unassembled WGS sequence"/>
</dbReference>
<sequence>MPQVNPARGLRRIELSTDAPEATADFYSQLLGWSVLAEPDDVFGGWVGDRLAVHISPGEGGWRLVFGGTPARPLHHGAAADRGRVLHGPWAPEPRPGEPCWVELAGEADADDHYTAELGWHVREVDTTTLYEAELDAARRAVAGRCAADGDLAAGWLVYFSVPDVAAAAAIAVELGGSVVVAPHTAHTGLAAAIAAPAGGVVGVLQAPAGWGGSLATTTTAGPVEAMP</sequence>
<dbReference type="InterPro" id="IPR029068">
    <property type="entry name" value="Glyas_Bleomycin-R_OHBP_Dase"/>
</dbReference>
<dbReference type="InterPro" id="IPR004360">
    <property type="entry name" value="Glyas_Fos-R_dOase_dom"/>
</dbReference>
<protein>
    <recommendedName>
        <fullName evidence="1">Glyoxalase/fosfomycin resistance/dioxygenase domain-containing protein</fullName>
    </recommendedName>
</protein>
<dbReference type="AlphaFoldDB" id="A0A2T0SMU8"/>
<evidence type="ECO:0000313" key="2">
    <source>
        <dbReference type="EMBL" id="PRY34734.1"/>
    </source>
</evidence>
<dbReference type="PANTHER" id="PTHR33993:SF14">
    <property type="entry name" value="GB|AAF24581.1"/>
    <property type="match status" value="1"/>
</dbReference>
<dbReference type="Gene3D" id="3.10.180.10">
    <property type="entry name" value="2,3-Dihydroxybiphenyl 1,2-Dioxygenase, domain 1"/>
    <property type="match status" value="1"/>
</dbReference>
<evidence type="ECO:0000259" key="1">
    <source>
        <dbReference type="Pfam" id="PF00903"/>
    </source>
</evidence>
<accession>A0A2T0SMU8</accession>
<dbReference type="RefSeq" id="WP_106194065.1">
    <property type="nucleotide sequence ID" value="NZ_PVTF01000015.1"/>
</dbReference>
<reference evidence="2 3" key="1">
    <citation type="submission" date="2018-03" db="EMBL/GenBank/DDBJ databases">
        <title>Genomic Encyclopedia of Archaeal and Bacterial Type Strains, Phase II (KMG-II): from individual species to whole genera.</title>
        <authorList>
            <person name="Goeker M."/>
        </authorList>
    </citation>
    <scope>NUCLEOTIDE SEQUENCE [LARGE SCALE GENOMIC DNA]</scope>
    <source>
        <strain evidence="2 3">DSM 44720</strain>
    </source>
</reference>
<dbReference type="InterPro" id="IPR052164">
    <property type="entry name" value="Anthracycline_SecMetBiosynth"/>
</dbReference>
<dbReference type="OrthoDB" id="5175574at2"/>